<dbReference type="EMBL" id="PDZR01000011">
    <property type="protein sequence ID" value="PNG25840.1"/>
    <property type="molecule type" value="Genomic_DNA"/>
</dbReference>
<evidence type="ECO:0000313" key="3">
    <source>
        <dbReference type="EMBL" id="PNG25840.1"/>
    </source>
</evidence>
<proteinExistence type="predicted"/>
<dbReference type="GO" id="GO:0032259">
    <property type="term" value="P:methylation"/>
    <property type="evidence" value="ECO:0007669"/>
    <property type="project" value="UniProtKB-KW"/>
</dbReference>
<dbReference type="InterPro" id="IPR003788">
    <property type="entry name" value="NDUFAF7"/>
</dbReference>
<dbReference type="Proteomes" id="UP000236286">
    <property type="component" value="Unassembled WGS sequence"/>
</dbReference>
<evidence type="ECO:0000256" key="2">
    <source>
        <dbReference type="ARBA" id="ARBA00022679"/>
    </source>
</evidence>
<organism evidence="3 4">
    <name type="scientific">Methylocella silvestris</name>
    <dbReference type="NCBI Taxonomy" id="199596"/>
    <lineage>
        <taxon>Bacteria</taxon>
        <taxon>Pseudomonadati</taxon>
        <taxon>Pseudomonadota</taxon>
        <taxon>Alphaproteobacteria</taxon>
        <taxon>Hyphomicrobiales</taxon>
        <taxon>Beijerinckiaceae</taxon>
        <taxon>Methylocella</taxon>
    </lineage>
</organism>
<name>A0A2J7TGE7_METSI</name>
<dbReference type="RefSeq" id="WP_102843780.1">
    <property type="nucleotide sequence ID" value="NZ_PDZR01000011.1"/>
</dbReference>
<dbReference type="Pfam" id="PF02636">
    <property type="entry name" value="Methyltransf_28"/>
    <property type="match status" value="1"/>
</dbReference>
<comment type="caution">
    <text evidence="3">The sequence shown here is derived from an EMBL/GenBank/DDBJ whole genome shotgun (WGS) entry which is preliminary data.</text>
</comment>
<sequence length="369" mass="39685">MNPLETLLQEMILESGPISVERYMALALGHPVYGYYRTQAAVGAEGDFITAPEISQMFGELIGLWAVEVWRLMGAPKEVKLVELGPGRGTLMADALRAVKVAPDFRDAIEVHLVEISLPLREKQRAALEGQGIRIVWHASLDEIPPGPAIFIANEFFDALPVRHYVHRDGGWRERQIGVDENGRLFFGVSGAHESAIAAKGEPEDILEVGVGAARLMTQLGVRVVTQGGAVLAIDYGYSEPARGETLQAMRAHKFVDPLESPGEADLTAHVNFSALARAARGAGAAVHGPVTQGDFLARLGIFERASALERAAAPAQRAAINSALERLAGEGEGFDRATDMARLFKVLAVTRREFDPPPGFAEGAPNEG</sequence>
<dbReference type="InterPro" id="IPR029063">
    <property type="entry name" value="SAM-dependent_MTases_sf"/>
</dbReference>
<dbReference type="GO" id="GO:0035243">
    <property type="term" value="F:protein-arginine omega-N symmetric methyltransferase activity"/>
    <property type="evidence" value="ECO:0007669"/>
    <property type="project" value="TreeGrafter"/>
</dbReference>
<gene>
    <name evidence="3" type="ORF">CR492_10890</name>
</gene>
<protein>
    <submittedName>
        <fullName evidence="3">Methyltransferase</fullName>
    </submittedName>
</protein>
<dbReference type="PANTHER" id="PTHR12049:SF7">
    <property type="entry name" value="PROTEIN ARGININE METHYLTRANSFERASE NDUFAF7, MITOCHONDRIAL"/>
    <property type="match status" value="1"/>
</dbReference>
<dbReference type="AlphaFoldDB" id="A0A2J7TGE7"/>
<dbReference type="PANTHER" id="PTHR12049">
    <property type="entry name" value="PROTEIN ARGININE METHYLTRANSFERASE NDUFAF7, MITOCHONDRIAL"/>
    <property type="match status" value="1"/>
</dbReference>
<reference evidence="3 4" key="1">
    <citation type="submission" date="2017-10" db="EMBL/GenBank/DDBJ databases">
        <title>Genome announcement of Methylocella silvestris TVC from permafrost.</title>
        <authorList>
            <person name="Wang J."/>
            <person name="Geng K."/>
            <person name="Ul-Haque F."/>
            <person name="Crombie A.T."/>
            <person name="Street L.E."/>
            <person name="Wookey P.A."/>
            <person name="Murrell J.C."/>
            <person name="Pratscher J."/>
        </authorList>
    </citation>
    <scope>NUCLEOTIDE SEQUENCE [LARGE SCALE GENOMIC DNA]</scope>
    <source>
        <strain evidence="3 4">TVC</strain>
    </source>
</reference>
<dbReference type="OrthoDB" id="9794208at2"/>
<keyword evidence="1 3" id="KW-0489">Methyltransferase</keyword>
<evidence type="ECO:0000313" key="4">
    <source>
        <dbReference type="Proteomes" id="UP000236286"/>
    </source>
</evidence>
<keyword evidence="2 3" id="KW-0808">Transferase</keyword>
<dbReference type="InterPro" id="IPR038375">
    <property type="entry name" value="NDUFAF7_sf"/>
</dbReference>
<dbReference type="SUPFAM" id="SSF53335">
    <property type="entry name" value="S-adenosyl-L-methionine-dependent methyltransferases"/>
    <property type="match status" value="1"/>
</dbReference>
<dbReference type="Gene3D" id="3.40.50.12710">
    <property type="match status" value="1"/>
</dbReference>
<evidence type="ECO:0000256" key="1">
    <source>
        <dbReference type="ARBA" id="ARBA00022603"/>
    </source>
</evidence>
<accession>A0A2J7TGE7</accession>